<comment type="caution">
    <text evidence="2">The sequence shown here is derived from an EMBL/GenBank/DDBJ whole genome shotgun (WGS) entry which is preliminary data.</text>
</comment>
<keyword evidence="1" id="KW-1133">Transmembrane helix</keyword>
<keyword evidence="1" id="KW-0472">Membrane</keyword>
<sequence length="146" mass="16067">MEVSPCISPSLTPLTPLTPPVSLPQSKPTFTRYSNPTVKVTSIQRCKSLIRNNQRLATKVAANIHDVSVVADPARVDITWQIVVGALAGVTPFIVAGIEFSKRIIAQRRCGECRGSGLVFRGNDYFKCPECGGFLPWQSWKRFFTG</sequence>
<dbReference type="EMBL" id="JARKNE010000001">
    <property type="protein sequence ID" value="KAK5844831.1"/>
    <property type="molecule type" value="Genomic_DNA"/>
</dbReference>
<proteinExistence type="predicted"/>
<evidence type="ECO:0008006" key="4">
    <source>
        <dbReference type="Google" id="ProtNLM"/>
    </source>
</evidence>
<keyword evidence="1" id="KW-0812">Transmembrane</keyword>
<evidence type="ECO:0000313" key="2">
    <source>
        <dbReference type="EMBL" id="KAK5844831.1"/>
    </source>
</evidence>
<accession>A0ABR0QZX3</accession>
<name>A0ABR0QZX3_GOSAR</name>
<organism evidence="2 3">
    <name type="scientific">Gossypium arboreum</name>
    <name type="common">Tree cotton</name>
    <name type="synonym">Gossypium nanking</name>
    <dbReference type="NCBI Taxonomy" id="29729"/>
    <lineage>
        <taxon>Eukaryota</taxon>
        <taxon>Viridiplantae</taxon>
        <taxon>Streptophyta</taxon>
        <taxon>Embryophyta</taxon>
        <taxon>Tracheophyta</taxon>
        <taxon>Spermatophyta</taxon>
        <taxon>Magnoliopsida</taxon>
        <taxon>eudicotyledons</taxon>
        <taxon>Gunneridae</taxon>
        <taxon>Pentapetalae</taxon>
        <taxon>rosids</taxon>
        <taxon>malvids</taxon>
        <taxon>Malvales</taxon>
        <taxon>Malvaceae</taxon>
        <taxon>Malvoideae</taxon>
        <taxon>Gossypium</taxon>
    </lineage>
</organism>
<evidence type="ECO:0000256" key="1">
    <source>
        <dbReference type="SAM" id="Phobius"/>
    </source>
</evidence>
<gene>
    <name evidence="2" type="ORF">PVK06_000972</name>
</gene>
<dbReference type="Proteomes" id="UP001358586">
    <property type="component" value="Chromosome 1"/>
</dbReference>
<evidence type="ECO:0000313" key="3">
    <source>
        <dbReference type="Proteomes" id="UP001358586"/>
    </source>
</evidence>
<feature type="transmembrane region" description="Helical" evidence="1">
    <location>
        <begin position="78"/>
        <end position="98"/>
    </location>
</feature>
<dbReference type="PANTHER" id="PTHR36809">
    <property type="entry name" value="TRANSMEMBRANE PROTEIN"/>
    <property type="match status" value="1"/>
</dbReference>
<dbReference type="PANTHER" id="PTHR36809:SF1">
    <property type="entry name" value="TRANSMEMBRANE PROTEIN"/>
    <property type="match status" value="1"/>
</dbReference>
<keyword evidence="3" id="KW-1185">Reference proteome</keyword>
<reference evidence="2 3" key="1">
    <citation type="submission" date="2023-03" db="EMBL/GenBank/DDBJ databases">
        <title>WGS of Gossypium arboreum.</title>
        <authorList>
            <person name="Yu D."/>
        </authorList>
    </citation>
    <scope>NUCLEOTIDE SEQUENCE [LARGE SCALE GENOMIC DNA]</scope>
    <source>
        <tissue evidence="2">Leaf</tissue>
    </source>
</reference>
<protein>
    <recommendedName>
        <fullName evidence="4">Viral late gene transcription factor 3 zinc ribbon domain-containing protein</fullName>
    </recommendedName>
</protein>